<dbReference type="Gene3D" id="3.40.50.720">
    <property type="entry name" value="NAD(P)-binding Rossmann-like Domain"/>
    <property type="match status" value="2"/>
</dbReference>
<dbReference type="Pfam" id="PF02826">
    <property type="entry name" value="2-Hacid_dh_C"/>
    <property type="match status" value="1"/>
</dbReference>
<sequence length="315" mass="35171">MTKPIIFLQRPFRAEFIAKIQTMAPAYQIRTTLTPEEVPFVEISVDWSKEYGTALLQSNQLKWVQASTAGVDYLPLGAFSERKILLSNSSGLHALSISEHIIGVLLGYYRGLNESLKNQTQKKWNKHLSHYDQLAGKNLLVVGTGQIGQQLSKSIQGLGVNVYGINTTGHPVTGFIETYSIKNLAKIVPEMDVIVGILPGTPDTYHIFNSDIFEKMKDSAVFINVGRGDTLHTKELISALEKKQLAFAALDVFEEEPLGNESPLWEMENVVITPHISGLTVDFQNKFMKIFLTNLKSYLENNELAINQVALDRGY</sequence>
<organism evidence="7 8">
    <name type="scientific">Enterococcus pseudoavium</name>
    <dbReference type="NCBI Taxonomy" id="44007"/>
    <lineage>
        <taxon>Bacteria</taxon>
        <taxon>Bacillati</taxon>
        <taxon>Bacillota</taxon>
        <taxon>Bacilli</taxon>
        <taxon>Lactobacillales</taxon>
        <taxon>Enterococcaceae</taxon>
        <taxon>Enterococcus</taxon>
    </lineage>
</organism>
<evidence type="ECO:0000259" key="6">
    <source>
        <dbReference type="Pfam" id="PF02826"/>
    </source>
</evidence>
<evidence type="ECO:0000313" key="8">
    <source>
        <dbReference type="Proteomes" id="UP001180842"/>
    </source>
</evidence>
<evidence type="ECO:0000256" key="1">
    <source>
        <dbReference type="ARBA" id="ARBA00005854"/>
    </source>
</evidence>
<protein>
    <submittedName>
        <fullName evidence="7">Phosphoglycerate dehydrogenase</fullName>
    </submittedName>
</protein>
<comment type="caution">
    <text evidence="7">The sequence shown here is derived from an EMBL/GenBank/DDBJ whole genome shotgun (WGS) entry which is preliminary data.</text>
</comment>
<feature type="domain" description="D-isomer specific 2-hydroxyacid dehydrogenase catalytic" evidence="5">
    <location>
        <begin position="54"/>
        <end position="304"/>
    </location>
</feature>
<dbReference type="InterPro" id="IPR006140">
    <property type="entry name" value="D-isomer_DH_NAD-bd"/>
</dbReference>
<dbReference type="RefSeq" id="WP_311797075.1">
    <property type="nucleotide sequence ID" value="NZ_JARQAI010000011.1"/>
</dbReference>
<evidence type="ECO:0000259" key="5">
    <source>
        <dbReference type="Pfam" id="PF00389"/>
    </source>
</evidence>
<evidence type="ECO:0000256" key="2">
    <source>
        <dbReference type="ARBA" id="ARBA00023002"/>
    </source>
</evidence>
<dbReference type="GO" id="GO:0051287">
    <property type="term" value="F:NAD binding"/>
    <property type="evidence" value="ECO:0007669"/>
    <property type="project" value="InterPro"/>
</dbReference>
<evidence type="ECO:0000256" key="4">
    <source>
        <dbReference type="RuleBase" id="RU003719"/>
    </source>
</evidence>
<keyword evidence="2 4" id="KW-0560">Oxidoreductase</keyword>
<dbReference type="InterPro" id="IPR036291">
    <property type="entry name" value="NAD(P)-bd_dom_sf"/>
</dbReference>
<keyword evidence="3" id="KW-0520">NAD</keyword>
<gene>
    <name evidence="7" type="ORF">P7H00_08765</name>
</gene>
<accession>A0AAE4I3C3</accession>
<dbReference type="Proteomes" id="UP001180842">
    <property type="component" value="Unassembled WGS sequence"/>
</dbReference>
<evidence type="ECO:0000313" key="7">
    <source>
        <dbReference type="EMBL" id="MDT2737220.1"/>
    </source>
</evidence>
<dbReference type="PANTHER" id="PTHR43333:SF1">
    <property type="entry name" value="D-ISOMER SPECIFIC 2-HYDROXYACID DEHYDROGENASE NAD-BINDING DOMAIN-CONTAINING PROTEIN"/>
    <property type="match status" value="1"/>
</dbReference>
<dbReference type="AlphaFoldDB" id="A0AAE4I3C3"/>
<name>A0AAE4I3C3_9ENTE</name>
<dbReference type="Pfam" id="PF00389">
    <property type="entry name" value="2-Hacid_dh"/>
    <property type="match status" value="1"/>
</dbReference>
<dbReference type="EMBL" id="JARQAI010000011">
    <property type="protein sequence ID" value="MDT2737220.1"/>
    <property type="molecule type" value="Genomic_DNA"/>
</dbReference>
<dbReference type="InterPro" id="IPR006139">
    <property type="entry name" value="D-isomer_2_OHA_DH_cat_dom"/>
</dbReference>
<dbReference type="SUPFAM" id="SSF52283">
    <property type="entry name" value="Formate/glycerate dehydrogenase catalytic domain-like"/>
    <property type="match status" value="1"/>
</dbReference>
<comment type="similarity">
    <text evidence="1 4">Belongs to the D-isomer specific 2-hydroxyacid dehydrogenase family.</text>
</comment>
<evidence type="ECO:0000256" key="3">
    <source>
        <dbReference type="ARBA" id="ARBA00023027"/>
    </source>
</evidence>
<feature type="domain" description="D-isomer specific 2-hydroxyacid dehydrogenase NAD-binding" evidence="6">
    <location>
        <begin position="103"/>
        <end position="277"/>
    </location>
</feature>
<dbReference type="GO" id="GO:0016616">
    <property type="term" value="F:oxidoreductase activity, acting on the CH-OH group of donors, NAD or NADP as acceptor"/>
    <property type="evidence" value="ECO:0007669"/>
    <property type="project" value="InterPro"/>
</dbReference>
<dbReference type="CDD" id="cd12155">
    <property type="entry name" value="PGDH_1"/>
    <property type="match status" value="1"/>
</dbReference>
<reference evidence="7" key="1">
    <citation type="submission" date="2023-03" db="EMBL/GenBank/DDBJ databases">
        <authorList>
            <person name="Shen W."/>
            <person name="Cai J."/>
        </authorList>
    </citation>
    <scope>NUCLEOTIDE SEQUENCE</scope>
    <source>
        <strain evidence="7">P69-2</strain>
    </source>
</reference>
<dbReference type="PANTHER" id="PTHR43333">
    <property type="entry name" value="2-HACID_DH_C DOMAIN-CONTAINING PROTEIN"/>
    <property type="match status" value="1"/>
</dbReference>
<proteinExistence type="inferred from homology"/>
<dbReference type="SUPFAM" id="SSF51735">
    <property type="entry name" value="NAD(P)-binding Rossmann-fold domains"/>
    <property type="match status" value="1"/>
</dbReference>